<feature type="transmembrane region" description="Helical" evidence="10">
    <location>
        <begin position="387"/>
        <end position="406"/>
    </location>
</feature>
<organism evidence="12 13">
    <name type="scientific">Parastrongyloides trichosuri</name>
    <name type="common">Possum-specific nematode worm</name>
    <dbReference type="NCBI Taxonomy" id="131310"/>
    <lineage>
        <taxon>Eukaryota</taxon>
        <taxon>Metazoa</taxon>
        <taxon>Ecdysozoa</taxon>
        <taxon>Nematoda</taxon>
        <taxon>Chromadorea</taxon>
        <taxon>Rhabditida</taxon>
        <taxon>Tylenchina</taxon>
        <taxon>Panagrolaimomorpha</taxon>
        <taxon>Strongyloidoidea</taxon>
        <taxon>Strongyloididae</taxon>
        <taxon>Parastrongyloides</taxon>
    </lineage>
</organism>
<dbReference type="EC" id="2.4.1.-" evidence="10"/>
<keyword evidence="4 10" id="KW-0328">Glycosyltransferase</keyword>
<dbReference type="STRING" id="131310.A0A0N4Z5Y3"/>
<evidence type="ECO:0000313" key="12">
    <source>
        <dbReference type="Proteomes" id="UP000038045"/>
    </source>
</evidence>
<evidence type="ECO:0000256" key="9">
    <source>
        <dbReference type="ARBA" id="ARBA00023136"/>
    </source>
</evidence>
<keyword evidence="7 10" id="KW-0256">Endoplasmic reticulum</keyword>
<feature type="transmembrane region" description="Helical" evidence="10">
    <location>
        <begin position="175"/>
        <end position="195"/>
    </location>
</feature>
<dbReference type="PANTHER" id="PTHR22760">
    <property type="entry name" value="GLYCOSYLTRANSFERASE"/>
    <property type="match status" value="1"/>
</dbReference>
<evidence type="ECO:0000256" key="3">
    <source>
        <dbReference type="ARBA" id="ARBA00007063"/>
    </source>
</evidence>
<dbReference type="Proteomes" id="UP000038045">
    <property type="component" value="Unplaced"/>
</dbReference>
<dbReference type="PANTHER" id="PTHR22760:SF2">
    <property type="entry name" value="ALPHA-1,2-MANNOSYLTRANSFERASE ALG9"/>
    <property type="match status" value="1"/>
</dbReference>
<name>A0A0N4Z5Y3_PARTI</name>
<feature type="transmembrane region" description="Helical" evidence="10">
    <location>
        <begin position="215"/>
        <end position="240"/>
    </location>
</feature>
<evidence type="ECO:0000256" key="11">
    <source>
        <dbReference type="SAM" id="MobiDB-lite"/>
    </source>
</evidence>
<feature type="region of interest" description="Disordered" evidence="11">
    <location>
        <begin position="1"/>
        <end position="31"/>
    </location>
</feature>
<evidence type="ECO:0000256" key="2">
    <source>
        <dbReference type="ARBA" id="ARBA00004922"/>
    </source>
</evidence>
<protein>
    <recommendedName>
        <fullName evidence="10">Mannosyltransferase</fullName>
        <ecNumber evidence="10">2.4.1.-</ecNumber>
    </recommendedName>
</protein>
<evidence type="ECO:0000256" key="5">
    <source>
        <dbReference type="ARBA" id="ARBA00022679"/>
    </source>
</evidence>
<dbReference type="UniPathway" id="UPA00378"/>
<evidence type="ECO:0000313" key="13">
    <source>
        <dbReference type="WBParaSite" id="PTRK_0000252700.1"/>
    </source>
</evidence>
<evidence type="ECO:0000256" key="8">
    <source>
        <dbReference type="ARBA" id="ARBA00022989"/>
    </source>
</evidence>
<comment type="similarity">
    <text evidence="3 10">Belongs to the glycosyltransferase 22 family.</text>
</comment>
<evidence type="ECO:0000256" key="6">
    <source>
        <dbReference type="ARBA" id="ARBA00022692"/>
    </source>
</evidence>
<sequence length="609" mass="70412">MVRRNINTVKREKNRNETTKKERHFSTSSTTSEKVTVSRKDFEEKLYFPSDEYDKDTAPGCNSVLKIIISLRISSAFYGIITDCDEVFNYWEPLHLFLFGEGLQTWEYSPVYAIRSYFYIFLHSLPGQFMMNLAPHSKIFVFFGIRCFLGLICSIADTLLYYSLCKKFSNSIGRIYIVFALLAPGMFISSTSFLPSSFSMVMCTLTVAAYLRENFFVSILCTAISALLGWPFAAILGLPIVAHMVLIYYKKYLLKFIGYSIICGVLVGSSMIWYDSHYFGKTVFAPMNIVLYNVFSSHGPDLYGTAPLSYYLKNLFLNWNVAIPLSFMSIPLSWVIYTQVRSEEPRLFKKMSYDSFIPLVLIFLTLMTWFGIFFSQPHKEERFMYPIYPLISLLAAVALDGISKIFKSNMSIIIVLGIFGGLSITRNIALTKYYSAPIEIFKEFNDYMMDHSKDLDFSVMQDPINICMGDEWYEYPSSFFLPHKLVDGFKRKRSVKLRFVKSGFKGLLPKYYEQGKLVDVTRSIPTDMNDQNKEEKSRYVKLSSCDFIVKLNKKDNDQQYKALLREFNPIISKPYLNAEKTSTVVRAFYTPLYSDDAVQWASYEILKHK</sequence>
<dbReference type="Pfam" id="PF03901">
    <property type="entry name" value="Glyco_transf_22"/>
    <property type="match status" value="1"/>
</dbReference>
<proteinExistence type="inferred from homology"/>
<evidence type="ECO:0000256" key="1">
    <source>
        <dbReference type="ARBA" id="ARBA00004477"/>
    </source>
</evidence>
<keyword evidence="12" id="KW-1185">Reference proteome</keyword>
<feature type="compositionally biased region" description="Basic and acidic residues" evidence="11">
    <location>
        <begin position="9"/>
        <end position="20"/>
    </location>
</feature>
<keyword evidence="8 10" id="KW-1133">Transmembrane helix</keyword>
<dbReference type="WBParaSite" id="PTRK_0000252700.1">
    <property type="protein sequence ID" value="PTRK_0000252700.1"/>
    <property type="gene ID" value="PTRK_0000252700"/>
</dbReference>
<feature type="transmembrane region" description="Helical" evidence="10">
    <location>
        <begin position="412"/>
        <end position="429"/>
    </location>
</feature>
<feature type="transmembrane region" description="Helical" evidence="10">
    <location>
        <begin position="316"/>
        <end position="336"/>
    </location>
</feature>
<dbReference type="AlphaFoldDB" id="A0A0N4Z5Y3"/>
<evidence type="ECO:0000256" key="10">
    <source>
        <dbReference type="RuleBase" id="RU363075"/>
    </source>
</evidence>
<comment type="pathway">
    <text evidence="2">Protein modification; protein glycosylation.</text>
</comment>
<dbReference type="GO" id="GO:0006487">
    <property type="term" value="P:protein N-linked glycosylation"/>
    <property type="evidence" value="ECO:0007669"/>
    <property type="project" value="TreeGrafter"/>
</dbReference>
<feature type="transmembrane region" description="Helical" evidence="10">
    <location>
        <begin position="252"/>
        <end position="272"/>
    </location>
</feature>
<feature type="transmembrane region" description="Helical" evidence="10">
    <location>
        <begin position="140"/>
        <end position="163"/>
    </location>
</feature>
<keyword evidence="6 10" id="KW-0812">Transmembrane</keyword>
<feature type="transmembrane region" description="Helical" evidence="10">
    <location>
        <begin position="356"/>
        <end position="375"/>
    </location>
</feature>
<dbReference type="GO" id="GO:0005789">
    <property type="term" value="C:endoplasmic reticulum membrane"/>
    <property type="evidence" value="ECO:0007669"/>
    <property type="project" value="UniProtKB-SubCell"/>
</dbReference>
<keyword evidence="5" id="KW-0808">Transferase</keyword>
<reference evidence="13" key="1">
    <citation type="submission" date="2017-02" db="UniProtKB">
        <authorList>
            <consortium name="WormBaseParasite"/>
        </authorList>
    </citation>
    <scope>IDENTIFICATION</scope>
</reference>
<evidence type="ECO:0000256" key="4">
    <source>
        <dbReference type="ARBA" id="ARBA00022676"/>
    </source>
</evidence>
<accession>A0A0N4Z5Y3</accession>
<keyword evidence="9 10" id="KW-0472">Membrane</keyword>
<dbReference type="GO" id="GO:0000026">
    <property type="term" value="F:alpha-1,2-mannosyltransferase activity"/>
    <property type="evidence" value="ECO:0007669"/>
    <property type="project" value="TreeGrafter"/>
</dbReference>
<dbReference type="InterPro" id="IPR005599">
    <property type="entry name" value="GPI_mannosylTrfase"/>
</dbReference>
<comment type="subcellular location">
    <subcellularLocation>
        <location evidence="1 10">Endoplasmic reticulum membrane</location>
        <topology evidence="1 10">Multi-pass membrane protein</topology>
    </subcellularLocation>
</comment>
<evidence type="ECO:0000256" key="7">
    <source>
        <dbReference type="ARBA" id="ARBA00022824"/>
    </source>
</evidence>